<evidence type="ECO:0000313" key="10">
    <source>
        <dbReference type="EMBL" id="SLN45952.1"/>
    </source>
</evidence>
<evidence type="ECO:0000256" key="4">
    <source>
        <dbReference type="ARBA" id="ARBA00023015"/>
    </source>
</evidence>
<keyword evidence="1" id="KW-0547">Nucleotide-binding</keyword>
<dbReference type="GO" id="GO:0005524">
    <property type="term" value="F:ATP binding"/>
    <property type="evidence" value="ECO:0007669"/>
    <property type="project" value="UniProtKB-KW"/>
</dbReference>
<keyword evidence="5" id="KW-0238">DNA-binding</keyword>
<dbReference type="SMART" id="SM00382">
    <property type="entry name" value="AAA"/>
    <property type="match status" value="1"/>
</dbReference>
<sequence>MAEAQLPTVLVVDDEPHSVAAMRMALEDDFTVLEATSAEEAWAQMEQHWVHVVISDQRMPGETGVGLLTRVRDRWPDTVRIIVTGYTESGDMIDAINQAGIYQFITKPWHPDQLLMAVNNAARLFELARDHERMTLEMRYLGTAAAARTEERRQILQAGLGFDKVLRGPNSPLNATIARARHFASFDVPVLITGEPGTGKTELARAIHYGSLRAERPFFELNCAGLGDEVLAAELFGARRGALPGSPQTRTGLLQKAVRGTVFLNGIDTLSPAMQMALWRVVTEGAFQPYGAHETLTTNARILAGSHRDLRTMVAEGRFRSDLYYALQVTELTLPPLRARTDDIVLLAERFLHEAAQEHGKPARGFAPDAAAFLEGYDWPGNLPELRNEVTRMLILAQDVTLGADLISRPILQARDPREGAPQAAPDFSQLDGTLKERVEIMEMRILGETLTRLRWNKSRAAAELGLSRVGLRAKLDRYGIEPHASVSSEED</sequence>
<dbReference type="Pfam" id="PF00158">
    <property type="entry name" value="Sigma54_activat"/>
    <property type="match status" value="1"/>
</dbReference>
<dbReference type="RefSeq" id="WP_085888186.1">
    <property type="nucleotide sequence ID" value="NZ_FWFN01000004.1"/>
</dbReference>
<dbReference type="CDD" id="cd00009">
    <property type="entry name" value="AAA"/>
    <property type="match status" value="1"/>
</dbReference>
<dbReference type="Pfam" id="PF25601">
    <property type="entry name" value="AAA_lid_14"/>
    <property type="match status" value="1"/>
</dbReference>
<evidence type="ECO:0000256" key="5">
    <source>
        <dbReference type="ARBA" id="ARBA00023125"/>
    </source>
</evidence>
<dbReference type="OrthoDB" id="9762726at2"/>
<keyword evidence="11" id="KW-1185">Reference proteome</keyword>
<dbReference type="PRINTS" id="PR01590">
    <property type="entry name" value="HTHFIS"/>
</dbReference>
<dbReference type="PROSITE" id="PS50110">
    <property type="entry name" value="RESPONSE_REGULATORY"/>
    <property type="match status" value="1"/>
</dbReference>
<dbReference type="Proteomes" id="UP000193963">
    <property type="component" value="Unassembled WGS sequence"/>
</dbReference>
<evidence type="ECO:0000256" key="1">
    <source>
        <dbReference type="ARBA" id="ARBA00022741"/>
    </source>
</evidence>
<keyword evidence="6" id="KW-0804">Transcription</keyword>
<dbReference type="GO" id="GO:0006355">
    <property type="term" value="P:regulation of DNA-templated transcription"/>
    <property type="evidence" value="ECO:0007669"/>
    <property type="project" value="InterPro"/>
</dbReference>
<feature type="modified residue" description="4-aspartylphosphate" evidence="7">
    <location>
        <position position="56"/>
    </location>
</feature>
<dbReference type="PROSITE" id="PS50045">
    <property type="entry name" value="SIGMA54_INTERACT_4"/>
    <property type="match status" value="1"/>
</dbReference>
<dbReference type="InterPro" id="IPR027417">
    <property type="entry name" value="P-loop_NTPase"/>
</dbReference>
<feature type="domain" description="Response regulatory" evidence="9">
    <location>
        <begin position="8"/>
        <end position="122"/>
    </location>
</feature>
<dbReference type="InterPro" id="IPR001789">
    <property type="entry name" value="Sig_transdc_resp-reg_receiver"/>
</dbReference>
<name>A0A1X6ZAD0_9RHOB</name>
<dbReference type="Gene3D" id="3.40.50.2300">
    <property type="match status" value="1"/>
</dbReference>
<evidence type="ECO:0000256" key="6">
    <source>
        <dbReference type="ARBA" id="ARBA00023163"/>
    </source>
</evidence>
<feature type="domain" description="Sigma-54 factor interaction" evidence="8">
    <location>
        <begin position="166"/>
        <end position="395"/>
    </location>
</feature>
<dbReference type="Gene3D" id="1.10.8.60">
    <property type="match status" value="1"/>
</dbReference>
<dbReference type="InterPro" id="IPR003593">
    <property type="entry name" value="AAA+_ATPase"/>
</dbReference>
<dbReference type="EMBL" id="FWFN01000004">
    <property type="protein sequence ID" value="SLN45952.1"/>
    <property type="molecule type" value="Genomic_DNA"/>
</dbReference>
<dbReference type="Pfam" id="PF02954">
    <property type="entry name" value="HTH_8"/>
    <property type="match status" value="1"/>
</dbReference>
<dbReference type="SMART" id="SM00448">
    <property type="entry name" value="REC"/>
    <property type="match status" value="1"/>
</dbReference>
<dbReference type="GO" id="GO:0043565">
    <property type="term" value="F:sequence-specific DNA binding"/>
    <property type="evidence" value="ECO:0007669"/>
    <property type="project" value="InterPro"/>
</dbReference>
<reference evidence="10 11" key="1">
    <citation type="submission" date="2017-03" db="EMBL/GenBank/DDBJ databases">
        <authorList>
            <person name="Afonso C.L."/>
            <person name="Miller P.J."/>
            <person name="Scott M.A."/>
            <person name="Spackman E."/>
            <person name="Goraichik I."/>
            <person name="Dimitrov K.M."/>
            <person name="Suarez D.L."/>
            <person name="Swayne D.E."/>
        </authorList>
    </citation>
    <scope>NUCLEOTIDE SEQUENCE [LARGE SCALE GENOMIC DNA]</scope>
    <source>
        <strain evidence="10 11">CECT 7751</strain>
    </source>
</reference>
<dbReference type="GO" id="GO:0000160">
    <property type="term" value="P:phosphorelay signal transduction system"/>
    <property type="evidence" value="ECO:0007669"/>
    <property type="project" value="UniProtKB-KW"/>
</dbReference>
<evidence type="ECO:0000259" key="9">
    <source>
        <dbReference type="PROSITE" id="PS50110"/>
    </source>
</evidence>
<evidence type="ECO:0000256" key="7">
    <source>
        <dbReference type="PROSITE-ProRule" id="PRU00169"/>
    </source>
</evidence>
<dbReference type="InterPro" id="IPR009057">
    <property type="entry name" value="Homeodomain-like_sf"/>
</dbReference>
<dbReference type="PANTHER" id="PTHR32071:SF117">
    <property type="entry name" value="PTS-DEPENDENT DIHYDROXYACETONE KINASE OPERON REGULATORY PROTEIN-RELATED"/>
    <property type="match status" value="1"/>
</dbReference>
<gene>
    <name evidence="10" type="primary">hupR1</name>
    <name evidence="10" type="ORF">PSM7751_02119</name>
</gene>
<evidence type="ECO:0000313" key="11">
    <source>
        <dbReference type="Proteomes" id="UP000193963"/>
    </source>
</evidence>
<dbReference type="SUPFAM" id="SSF46689">
    <property type="entry name" value="Homeodomain-like"/>
    <property type="match status" value="1"/>
</dbReference>
<dbReference type="SUPFAM" id="SSF52540">
    <property type="entry name" value="P-loop containing nucleoside triphosphate hydrolases"/>
    <property type="match status" value="1"/>
</dbReference>
<keyword evidence="4" id="KW-0805">Transcription regulation</keyword>
<proteinExistence type="predicted"/>
<dbReference type="InterPro" id="IPR058031">
    <property type="entry name" value="AAA_lid_NorR"/>
</dbReference>
<dbReference type="InterPro" id="IPR002197">
    <property type="entry name" value="HTH_Fis"/>
</dbReference>
<keyword evidence="3" id="KW-0902">Two-component regulatory system</keyword>
<keyword evidence="2" id="KW-0067">ATP-binding</keyword>
<dbReference type="SUPFAM" id="SSF52172">
    <property type="entry name" value="CheY-like"/>
    <property type="match status" value="1"/>
</dbReference>
<dbReference type="Gene3D" id="3.40.50.300">
    <property type="entry name" value="P-loop containing nucleotide triphosphate hydrolases"/>
    <property type="match status" value="1"/>
</dbReference>
<organism evidence="10 11">
    <name type="scientific">Pseudooceanicola marinus</name>
    <dbReference type="NCBI Taxonomy" id="396013"/>
    <lineage>
        <taxon>Bacteria</taxon>
        <taxon>Pseudomonadati</taxon>
        <taxon>Pseudomonadota</taxon>
        <taxon>Alphaproteobacteria</taxon>
        <taxon>Rhodobacterales</taxon>
        <taxon>Paracoccaceae</taxon>
        <taxon>Pseudooceanicola</taxon>
    </lineage>
</organism>
<evidence type="ECO:0000256" key="2">
    <source>
        <dbReference type="ARBA" id="ARBA00022840"/>
    </source>
</evidence>
<dbReference type="Pfam" id="PF00072">
    <property type="entry name" value="Response_reg"/>
    <property type="match status" value="1"/>
</dbReference>
<evidence type="ECO:0000256" key="3">
    <source>
        <dbReference type="ARBA" id="ARBA00023012"/>
    </source>
</evidence>
<protein>
    <submittedName>
        <fullName evidence="10">Hydrogenase transcriptional regulatory protein hupR1</fullName>
    </submittedName>
</protein>
<keyword evidence="7" id="KW-0597">Phosphoprotein</keyword>
<accession>A0A1X6ZAD0</accession>
<dbReference type="InterPro" id="IPR002078">
    <property type="entry name" value="Sigma_54_int"/>
</dbReference>
<dbReference type="PANTHER" id="PTHR32071">
    <property type="entry name" value="TRANSCRIPTIONAL REGULATORY PROTEIN"/>
    <property type="match status" value="1"/>
</dbReference>
<dbReference type="InterPro" id="IPR011006">
    <property type="entry name" value="CheY-like_superfamily"/>
</dbReference>
<dbReference type="AlphaFoldDB" id="A0A1X6ZAD0"/>
<evidence type="ECO:0000259" key="8">
    <source>
        <dbReference type="PROSITE" id="PS50045"/>
    </source>
</evidence>
<dbReference type="Gene3D" id="1.10.10.60">
    <property type="entry name" value="Homeodomain-like"/>
    <property type="match status" value="1"/>
</dbReference>